<dbReference type="InterPro" id="IPR000032">
    <property type="entry name" value="HPr-like"/>
</dbReference>
<dbReference type="PANTHER" id="PTHR33705">
    <property type="entry name" value="PHOSPHOCARRIER PROTEIN HPR"/>
    <property type="match status" value="1"/>
</dbReference>
<dbReference type="PROSITE" id="PS00369">
    <property type="entry name" value="PTS_HPR_HIS"/>
    <property type="match status" value="1"/>
</dbReference>
<comment type="function">
    <text evidence="1">General (non sugar-specific) component of the phosphoenolpyruvate-dependent sugar phosphotransferase system (sugar PTS). This major carbohydrate active-transport system catalyzes the phosphorylation of incoming sugar substrates concomitantly with their translocation across the cell membrane. The phosphoryl group from phosphoenolpyruvate (PEP) is transferred to the phosphoryl carrier protein HPr by enzyme I. Phospho-HPr then transfers it to the PTS EIIA domain.</text>
</comment>
<evidence type="ECO:0000256" key="2">
    <source>
        <dbReference type="ARBA" id="ARBA00004496"/>
    </source>
</evidence>
<feature type="domain" description="HPr" evidence="6">
    <location>
        <begin position="1"/>
        <end position="88"/>
    </location>
</feature>
<evidence type="ECO:0000313" key="8">
    <source>
        <dbReference type="Proteomes" id="UP000192368"/>
    </source>
</evidence>
<dbReference type="AlphaFoldDB" id="A0A1W1VIN8"/>
<dbReference type="InterPro" id="IPR001020">
    <property type="entry name" value="PTS_HPr_His_P_site"/>
</dbReference>
<dbReference type="InterPro" id="IPR002114">
    <property type="entry name" value="PTS_HPr_Ser_P_site"/>
</dbReference>
<evidence type="ECO:0000313" key="7">
    <source>
        <dbReference type="EMBL" id="SMB93143.1"/>
    </source>
</evidence>
<evidence type="ECO:0000259" key="6">
    <source>
        <dbReference type="PROSITE" id="PS51350"/>
    </source>
</evidence>
<dbReference type="Proteomes" id="UP000192368">
    <property type="component" value="Unassembled WGS sequence"/>
</dbReference>
<dbReference type="InterPro" id="IPR050399">
    <property type="entry name" value="HPr"/>
</dbReference>
<sequence length="88" mass="9547">MVTKKVTLNNEDGLHARAAALFVRTANRYKSEITLTARGESVNAKSIIGIMSLGAFSGEEITISCDGEDETKAVDNLVDLVENKFIMI</sequence>
<keyword evidence="8" id="KW-1185">Reference proteome</keyword>
<dbReference type="Gene3D" id="3.30.1340.10">
    <property type="entry name" value="HPr-like"/>
    <property type="match status" value="1"/>
</dbReference>
<evidence type="ECO:0000256" key="4">
    <source>
        <dbReference type="ARBA" id="ARBA00022490"/>
    </source>
</evidence>
<dbReference type="OrthoDB" id="9809047at2"/>
<keyword evidence="4" id="KW-0963">Cytoplasm</keyword>
<evidence type="ECO:0000256" key="3">
    <source>
        <dbReference type="ARBA" id="ARBA00020422"/>
    </source>
</evidence>
<reference evidence="8" key="1">
    <citation type="submission" date="2017-04" db="EMBL/GenBank/DDBJ databases">
        <authorList>
            <person name="Varghese N."/>
            <person name="Submissions S."/>
        </authorList>
    </citation>
    <scope>NUCLEOTIDE SEQUENCE [LARGE SCALE GENOMIC DNA]</scope>
    <source>
        <strain evidence="8">DSM 20463</strain>
    </source>
</reference>
<dbReference type="NCBIfam" id="TIGR01003">
    <property type="entry name" value="PTS_HPr_family"/>
    <property type="match status" value="1"/>
</dbReference>
<dbReference type="PROSITE" id="PS51350">
    <property type="entry name" value="PTS_HPR_DOM"/>
    <property type="match status" value="1"/>
</dbReference>
<dbReference type="GO" id="GO:0005737">
    <property type="term" value="C:cytoplasm"/>
    <property type="evidence" value="ECO:0007669"/>
    <property type="project" value="UniProtKB-SubCell"/>
</dbReference>
<dbReference type="PROSITE" id="PS00589">
    <property type="entry name" value="PTS_HPR_SER"/>
    <property type="match status" value="1"/>
</dbReference>
<dbReference type="EMBL" id="FWWR01000017">
    <property type="protein sequence ID" value="SMB93143.1"/>
    <property type="molecule type" value="Genomic_DNA"/>
</dbReference>
<evidence type="ECO:0000256" key="1">
    <source>
        <dbReference type="ARBA" id="ARBA00003681"/>
    </source>
</evidence>
<proteinExistence type="predicted"/>
<name>A0A1W1VIN8_PEPAS</name>
<dbReference type="InterPro" id="IPR035895">
    <property type="entry name" value="HPr-like_sf"/>
</dbReference>
<dbReference type="CDD" id="cd00367">
    <property type="entry name" value="PTS-HPr_like"/>
    <property type="match status" value="1"/>
</dbReference>
<dbReference type="RefSeq" id="WP_084231535.1">
    <property type="nucleotide sequence ID" value="NZ_FWWR01000017.1"/>
</dbReference>
<protein>
    <recommendedName>
        <fullName evidence="3">Phosphocarrier protein HPr</fullName>
    </recommendedName>
</protein>
<dbReference type="PANTHER" id="PTHR33705:SF2">
    <property type="entry name" value="PHOSPHOCARRIER PROTEIN NPR"/>
    <property type="match status" value="1"/>
</dbReference>
<organism evidence="7 8">
    <name type="scientific">Peptoniphilus asaccharolyticus DSM 20463</name>
    <dbReference type="NCBI Taxonomy" id="573058"/>
    <lineage>
        <taxon>Bacteria</taxon>
        <taxon>Bacillati</taxon>
        <taxon>Bacillota</taxon>
        <taxon>Tissierellia</taxon>
        <taxon>Tissierellales</taxon>
        <taxon>Peptoniphilaceae</taxon>
        <taxon>Peptoniphilus</taxon>
    </lineage>
</organism>
<dbReference type="SUPFAM" id="SSF55594">
    <property type="entry name" value="HPr-like"/>
    <property type="match status" value="1"/>
</dbReference>
<dbReference type="STRING" id="573058.SAMN00017477_2025"/>
<dbReference type="PRINTS" id="PR00107">
    <property type="entry name" value="PHOSPHOCPHPR"/>
</dbReference>
<dbReference type="Pfam" id="PF00381">
    <property type="entry name" value="PTS-HPr"/>
    <property type="match status" value="1"/>
</dbReference>
<accession>A0A1W1VIN8</accession>
<dbReference type="GO" id="GO:0009401">
    <property type="term" value="P:phosphoenolpyruvate-dependent sugar phosphotransferase system"/>
    <property type="evidence" value="ECO:0007669"/>
    <property type="project" value="UniProtKB-KW"/>
</dbReference>
<gene>
    <name evidence="7" type="ORF">SAMN00017477_2025</name>
</gene>
<evidence type="ECO:0000256" key="5">
    <source>
        <dbReference type="ARBA" id="ARBA00022683"/>
    </source>
</evidence>
<comment type="subcellular location">
    <subcellularLocation>
        <location evidence="2">Cytoplasm</location>
    </subcellularLocation>
</comment>
<keyword evidence="5" id="KW-0598">Phosphotransferase system</keyword>